<dbReference type="EMBL" id="PDEQ01000006">
    <property type="protein sequence ID" value="PEN12723.1"/>
    <property type="molecule type" value="Genomic_DNA"/>
</dbReference>
<dbReference type="Proteomes" id="UP000220102">
    <property type="component" value="Unassembled WGS sequence"/>
</dbReference>
<sequence>MDDLRLLATDSATDQTTEQLVVYAGKACSRFARVVGTRSEEDVTRSLAPALRDAVVNAVLPSV</sequence>
<accession>A0A2A8CVT1</accession>
<keyword evidence="2" id="KW-1185">Reference proteome</keyword>
<gene>
    <name evidence="1" type="ORF">CRI94_11890</name>
</gene>
<comment type="caution">
    <text evidence="1">The sequence shown here is derived from an EMBL/GenBank/DDBJ whole genome shotgun (WGS) entry which is preliminary data.</text>
</comment>
<name>A0A2A8CVT1_9BACT</name>
<organism evidence="1 2">
    <name type="scientific">Longibacter salinarum</name>
    <dbReference type="NCBI Taxonomy" id="1850348"/>
    <lineage>
        <taxon>Bacteria</taxon>
        <taxon>Pseudomonadati</taxon>
        <taxon>Rhodothermota</taxon>
        <taxon>Rhodothermia</taxon>
        <taxon>Rhodothermales</taxon>
        <taxon>Salisaetaceae</taxon>
        <taxon>Longibacter</taxon>
    </lineage>
</organism>
<protein>
    <submittedName>
        <fullName evidence="1">Uncharacterized protein</fullName>
    </submittedName>
</protein>
<reference evidence="1 2" key="1">
    <citation type="submission" date="2017-10" db="EMBL/GenBank/DDBJ databases">
        <title>Draft genome of Longibacter Salinarum.</title>
        <authorList>
            <person name="Goh K.M."/>
            <person name="Shamsir M.S."/>
            <person name="Lim S.W."/>
        </authorList>
    </citation>
    <scope>NUCLEOTIDE SEQUENCE [LARGE SCALE GENOMIC DNA]</scope>
    <source>
        <strain evidence="1 2">KCTC 52045</strain>
    </source>
</reference>
<evidence type="ECO:0000313" key="1">
    <source>
        <dbReference type="EMBL" id="PEN12723.1"/>
    </source>
</evidence>
<dbReference type="AlphaFoldDB" id="A0A2A8CVT1"/>
<evidence type="ECO:0000313" key="2">
    <source>
        <dbReference type="Proteomes" id="UP000220102"/>
    </source>
</evidence>
<proteinExistence type="predicted"/>